<accession>W2W6F8</accession>
<dbReference type="EMBL" id="ANIX01003533">
    <property type="protein sequence ID" value="ETP05583.1"/>
    <property type="molecule type" value="Genomic_DNA"/>
</dbReference>
<name>W2W6F8_PHYNI</name>
<dbReference type="Proteomes" id="UP000018958">
    <property type="component" value="Unassembled WGS sequence"/>
</dbReference>
<evidence type="ECO:0000313" key="3">
    <source>
        <dbReference type="Proteomes" id="UP000018958"/>
    </source>
</evidence>
<sequence>MNVTLFLQLGTENSIQDVRQMVRQNPFDPTDDLIRNQHSNTLKALEINKTRILPIKLCLKTIKASVRLQSDDTQQQRSQREHIRASSVHHQRNTLRHSAPADTGGSASQLHSGYQAHGQ</sequence>
<comment type="caution">
    <text evidence="2">The sequence shown here is derived from an EMBL/GenBank/DDBJ whole genome shotgun (WGS) entry which is preliminary data.</text>
</comment>
<reference evidence="2 3" key="1">
    <citation type="submission" date="2013-11" db="EMBL/GenBank/DDBJ databases">
        <title>The Genome Sequence of Phytophthora parasitica CJ01A1.</title>
        <authorList>
            <consortium name="The Broad Institute Genomics Platform"/>
            <person name="Russ C."/>
            <person name="Tyler B."/>
            <person name="Panabieres F."/>
            <person name="Shan W."/>
            <person name="Tripathy S."/>
            <person name="Grunwald N."/>
            <person name="Machado M."/>
            <person name="Johnson C.S."/>
            <person name="Walker B."/>
            <person name="Young S.K."/>
            <person name="Zeng Q."/>
            <person name="Gargeya S."/>
            <person name="Fitzgerald M."/>
            <person name="Haas B."/>
            <person name="Abouelleil A."/>
            <person name="Allen A.W."/>
            <person name="Alvarado L."/>
            <person name="Arachchi H.M."/>
            <person name="Berlin A.M."/>
            <person name="Chapman S.B."/>
            <person name="Gainer-Dewar J."/>
            <person name="Goldberg J."/>
            <person name="Griggs A."/>
            <person name="Gujja S."/>
            <person name="Hansen M."/>
            <person name="Howarth C."/>
            <person name="Imamovic A."/>
            <person name="Ireland A."/>
            <person name="Larimer J."/>
            <person name="McCowan C."/>
            <person name="Murphy C."/>
            <person name="Pearson M."/>
            <person name="Poon T.W."/>
            <person name="Priest M."/>
            <person name="Roberts A."/>
            <person name="Saif S."/>
            <person name="Shea T."/>
            <person name="Sisk P."/>
            <person name="Sykes S."/>
            <person name="Wortman J."/>
            <person name="Nusbaum C."/>
            <person name="Birren B."/>
        </authorList>
    </citation>
    <scope>NUCLEOTIDE SEQUENCE [LARGE SCALE GENOMIC DNA]</scope>
    <source>
        <strain evidence="2 3">CJ01A1</strain>
    </source>
</reference>
<organism evidence="2 3">
    <name type="scientific">Phytophthora nicotianae CJ01A1</name>
    <dbReference type="NCBI Taxonomy" id="1317063"/>
    <lineage>
        <taxon>Eukaryota</taxon>
        <taxon>Sar</taxon>
        <taxon>Stramenopiles</taxon>
        <taxon>Oomycota</taxon>
        <taxon>Peronosporomycetes</taxon>
        <taxon>Peronosporales</taxon>
        <taxon>Peronosporaceae</taxon>
        <taxon>Phytophthora</taxon>
    </lineage>
</organism>
<evidence type="ECO:0000256" key="1">
    <source>
        <dbReference type="SAM" id="MobiDB-lite"/>
    </source>
</evidence>
<gene>
    <name evidence="2" type="ORF">F441_17864</name>
</gene>
<evidence type="ECO:0000313" key="2">
    <source>
        <dbReference type="EMBL" id="ETP05583.1"/>
    </source>
</evidence>
<feature type="compositionally biased region" description="Polar residues" evidence="1">
    <location>
        <begin position="105"/>
        <end position="119"/>
    </location>
</feature>
<dbReference type="AlphaFoldDB" id="W2W6F8"/>
<proteinExistence type="predicted"/>
<protein>
    <submittedName>
        <fullName evidence="2">Uncharacterized protein</fullName>
    </submittedName>
</protein>
<feature type="region of interest" description="Disordered" evidence="1">
    <location>
        <begin position="68"/>
        <end position="119"/>
    </location>
</feature>